<dbReference type="GO" id="GO:0006508">
    <property type="term" value="P:proteolysis"/>
    <property type="evidence" value="ECO:0007669"/>
    <property type="project" value="UniProtKB-KW"/>
</dbReference>
<sequence length="315" mass="34247">MMLPPSLKKGDTIGVIAPASPIKTDDFEKAICFFQDLGLQVQLGKHLYEEYGYLAGTDEQRLEDFHDMITNPDIKGIIFARGGYGTARIAPAIDYSLIKKNPKIIWGYSDITFLHTAIRQRTGLVTFHGPMVVSDINKEAFDSLSASGFSQLFQPTRLVYSENISPLKVISYGTSGESAKGQLVGGNLSLIASTLGTPFEIDTKGKILFIEDIGEQPYQVDRTLQQLTQAGKIAEASGIVVGDFAESEPKSTPSFTMEEVFQQYFGKLSIPVLSGFKIGHCFPHFAIPLGTEAILSAKEKTLTVEPGVAQPLSAS</sequence>
<organism evidence="9 10">
    <name type="scientific">Compostibacillus humi</name>
    <dbReference type="NCBI Taxonomy" id="1245525"/>
    <lineage>
        <taxon>Bacteria</taxon>
        <taxon>Bacillati</taxon>
        <taxon>Bacillota</taxon>
        <taxon>Bacilli</taxon>
        <taxon>Bacillales</taxon>
        <taxon>Bacillaceae</taxon>
        <taxon>Compostibacillus</taxon>
    </lineage>
</organism>
<evidence type="ECO:0000259" key="8">
    <source>
        <dbReference type="Pfam" id="PF17676"/>
    </source>
</evidence>
<dbReference type="InterPro" id="IPR027461">
    <property type="entry name" value="Carboxypeptidase_A_C_sf"/>
</dbReference>
<evidence type="ECO:0000256" key="5">
    <source>
        <dbReference type="ARBA" id="ARBA00022825"/>
    </source>
</evidence>
<dbReference type="PIRSF" id="PIRSF028757">
    <property type="entry name" value="LD-carboxypeptidase"/>
    <property type="match status" value="1"/>
</dbReference>
<dbReference type="SUPFAM" id="SSF141986">
    <property type="entry name" value="LD-carboxypeptidase A C-terminal domain-like"/>
    <property type="match status" value="1"/>
</dbReference>
<evidence type="ECO:0000313" key="9">
    <source>
        <dbReference type="EMBL" id="GGH71021.1"/>
    </source>
</evidence>
<evidence type="ECO:0000256" key="1">
    <source>
        <dbReference type="ARBA" id="ARBA00010233"/>
    </source>
</evidence>
<dbReference type="InterPro" id="IPR040449">
    <property type="entry name" value="Peptidase_S66_N"/>
</dbReference>
<evidence type="ECO:0000259" key="7">
    <source>
        <dbReference type="Pfam" id="PF02016"/>
    </source>
</evidence>
<dbReference type="SUPFAM" id="SSF52317">
    <property type="entry name" value="Class I glutamine amidotransferase-like"/>
    <property type="match status" value="1"/>
</dbReference>
<keyword evidence="4" id="KW-0378">Hydrolase</keyword>
<evidence type="ECO:0000256" key="3">
    <source>
        <dbReference type="ARBA" id="ARBA00022670"/>
    </source>
</evidence>
<evidence type="ECO:0000256" key="4">
    <source>
        <dbReference type="ARBA" id="ARBA00022801"/>
    </source>
</evidence>
<dbReference type="EMBL" id="BMEV01000008">
    <property type="protein sequence ID" value="GGH71021.1"/>
    <property type="molecule type" value="Genomic_DNA"/>
</dbReference>
<dbReference type="RefSeq" id="WP_188390945.1">
    <property type="nucleotide sequence ID" value="NZ_BMEV01000008.1"/>
</dbReference>
<reference evidence="9" key="2">
    <citation type="submission" date="2020-09" db="EMBL/GenBank/DDBJ databases">
        <authorList>
            <person name="Sun Q."/>
            <person name="Zhou Y."/>
        </authorList>
    </citation>
    <scope>NUCLEOTIDE SEQUENCE</scope>
    <source>
        <strain evidence="9">CGMCC 1.12360</strain>
    </source>
</reference>
<dbReference type="InterPro" id="IPR040921">
    <property type="entry name" value="Peptidase_S66C"/>
</dbReference>
<dbReference type="AlphaFoldDB" id="A0A8J3EJG5"/>
<feature type="domain" description="LD-carboxypeptidase N-terminal" evidence="7">
    <location>
        <begin position="13"/>
        <end position="129"/>
    </location>
</feature>
<gene>
    <name evidence="9" type="primary">ykfA</name>
    <name evidence="9" type="ORF">GCM10010978_06510</name>
</gene>
<feature type="active site" description="Nucleophile" evidence="6">
    <location>
        <position position="109"/>
    </location>
</feature>
<dbReference type="Gene3D" id="3.50.30.60">
    <property type="entry name" value="LD-carboxypeptidase A C-terminal domain-like"/>
    <property type="match status" value="1"/>
</dbReference>
<name>A0A8J3EJG5_9BACI</name>
<evidence type="ECO:0000313" key="10">
    <source>
        <dbReference type="Proteomes" id="UP000602050"/>
    </source>
</evidence>
<dbReference type="InterPro" id="IPR027478">
    <property type="entry name" value="LdcA_N"/>
</dbReference>
<dbReference type="GO" id="GO:0008236">
    <property type="term" value="F:serine-type peptidase activity"/>
    <property type="evidence" value="ECO:0007669"/>
    <property type="project" value="UniProtKB-KW"/>
</dbReference>
<evidence type="ECO:0000256" key="6">
    <source>
        <dbReference type="PIRSR" id="PIRSR028757-1"/>
    </source>
</evidence>
<comment type="similarity">
    <text evidence="1">Belongs to the peptidase S66 family.</text>
</comment>
<keyword evidence="10" id="KW-1185">Reference proteome</keyword>
<dbReference type="Proteomes" id="UP000602050">
    <property type="component" value="Unassembled WGS sequence"/>
</dbReference>
<protein>
    <submittedName>
        <fullName evidence="9">Putative murein peptide carboxypeptidase</fullName>
    </submittedName>
</protein>
<proteinExistence type="inferred from homology"/>
<dbReference type="CDD" id="cd07025">
    <property type="entry name" value="Peptidase_S66"/>
    <property type="match status" value="1"/>
</dbReference>
<dbReference type="Pfam" id="PF17676">
    <property type="entry name" value="Peptidase_S66C"/>
    <property type="match status" value="1"/>
</dbReference>
<dbReference type="PANTHER" id="PTHR30237">
    <property type="entry name" value="MURAMOYLTETRAPEPTIDE CARBOXYPEPTIDASE"/>
    <property type="match status" value="1"/>
</dbReference>
<keyword evidence="3" id="KW-0645">Protease</keyword>
<dbReference type="Gene3D" id="3.40.50.10740">
    <property type="entry name" value="Class I glutamine amidotransferase-like"/>
    <property type="match status" value="1"/>
</dbReference>
<accession>A0A8J3EJG5</accession>
<keyword evidence="5" id="KW-0720">Serine protease</keyword>
<keyword evidence="2 9" id="KW-0121">Carboxypeptidase</keyword>
<feature type="domain" description="LD-carboxypeptidase C-terminal" evidence="8">
    <location>
        <begin position="180"/>
        <end position="294"/>
    </location>
</feature>
<dbReference type="InterPro" id="IPR029062">
    <property type="entry name" value="Class_I_gatase-like"/>
</dbReference>
<feature type="active site" description="Charge relay system" evidence="6">
    <location>
        <position position="280"/>
    </location>
</feature>
<dbReference type="InterPro" id="IPR003507">
    <property type="entry name" value="S66_fam"/>
</dbReference>
<feature type="active site" description="Charge relay system" evidence="6">
    <location>
        <position position="211"/>
    </location>
</feature>
<dbReference type="Pfam" id="PF02016">
    <property type="entry name" value="Peptidase_S66"/>
    <property type="match status" value="1"/>
</dbReference>
<dbReference type="PANTHER" id="PTHR30237:SF2">
    <property type="entry name" value="MUREIN TETRAPEPTIDE CARBOXYPEPTIDASE"/>
    <property type="match status" value="1"/>
</dbReference>
<reference evidence="9" key="1">
    <citation type="journal article" date="2014" name="Int. J. Syst. Evol. Microbiol.">
        <title>Complete genome sequence of Corynebacterium casei LMG S-19264T (=DSM 44701T), isolated from a smear-ripened cheese.</title>
        <authorList>
            <consortium name="US DOE Joint Genome Institute (JGI-PGF)"/>
            <person name="Walter F."/>
            <person name="Albersmeier A."/>
            <person name="Kalinowski J."/>
            <person name="Ruckert C."/>
        </authorList>
    </citation>
    <scope>NUCLEOTIDE SEQUENCE</scope>
    <source>
        <strain evidence="9">CGMCC 1.12360</strain>
    </source>
</reference>
<comment type="caution">
    <text evidence="9">The sequence shown here is derived from an EMBL/GenBank/DDBJ whole genome shotgun (WGS) entry which is preliminary data.</text>
</comment>
<dbReference type="GO" id="GO:0004180">
    <property type="term" value="F:carboxypeptidase activity"/>
    <property type="evidence" value="ECO:0007669"/>
    <property type="project" value="UniProtKB-KW"/>
</dbReference>
<evidence type="ECO:0000256" key="2">
    <source>
        <dbReference type="ARBA" id="ARBA00022645"/>
    </source>
</evidence>